<dbReference type="AlphaFoldDB" id="A0A392UFW0"/>
<dbReference type="Proteomes" id="UP000265520">
    <property type="component" value="Unassembled WGS sequence"/>
</dbReference>
<dbReference type="EMBL" id="LXQA010793576">
    <property type="protein sequence ID" value="MCI71296.1"/>
    <property type="molecule type" value="Genomic_DNA"/>
</dbReference>
<evidence type="ECO:0000313" key="3">
    <source>
        <dbReference type="Proteomes" id="UP000265520"/>
    </source>
</evidence>
<organism evidence="2 3">
    <name type="scientific">Trifolium medium</name>
    <dbReference type="NCBI Taxonomy" id="97028"/>
    <lineage>
        <taxon>Eukaryota</taxon>
        <taxon>Viridiplantae</taxon>
        <taxon>Streptophyta</taxon>
        <taxon>Embryophyta</taxon>
        <taxon>Tracheophyta</taxon>
        <taxon>Spermatophyta</taxon>
        <taxon>Magnoliopsida</taxon>
        <taxon>eudicotyledons</taxon>
        <taxon>Gunneridae</taxon>
        <taxon>Pentapetalae</taxon>
        <taxon>rosids</taxon>
        <taxon>fabids</taxon>
        <taxon>Fabales</taxon>
        <taxon>Fabaceae</taxon>
        <taxon>Papilionoideae</taxon>
        <taxon>50 kb inversion clade</taxon>
        <taxon>NPAAA clade</taxon>
        <taxon>Hologalegina</taxon>
        <taxon>IRL clade</taxon>
        <taxon>Trifolieae</taxon>
        <taxon>Trifolium</taxon>
    </lineage>
</organism>
<feature type="region of interest" description="Disordered" evidence="1">
    <location>
        <begin position="33"/>
        <end position="52"/>
    </location>
</feature>
<evidence type="ECO:0000313" key="2">
    <source>
        <dbReference type="EMBL" id="MCI71296.1"/>
    </source>
</evidence>
<feature type="compositionally biased region" description="Basic and acidic residues" evidence="1">
    <location>
        <begin position="1"/>
        <end position="15"/>
    </location>
</feature>
<name>A0A392UFW0_9FABA</name>
<feature type="non-terminal residue" evidence="2">
    <location>
        <position position="52"/>
    </location>
</feature>
<accession>A0A392UFW0</accession>
<sequence length="52" mass="5751">MWRCTDREQENDRGDGGAASLLGCSLMTATLTEMRHNGGSFTDGDQSRDRED</sequence>
<comment type="caution">
    <text evidence="2">The sequence shown here is derived from an EMBL/GenBank/DDBJ whole genome shotgun (WGS) entry which is preliminary data.</text>
</comment>
<proteinExistence type="predicted"/>
<protein>
    <submittedName>
        <fullName evidence="2">Uncharacterized protein</fullName>
    </submittedName>
</protein>
<feature type="region of interest" description="Disordered" evidence="1">
    <location>
        <begin position="1"/>
        <end position="20"/>
    </location>
</feature>
<evidence type="ECO:0000256" key="1">
    <source>
        <dbReference type="SAM" id="MobiDB-lite"/>
    </source>
</evidence>
<keyword evidence="3" id="KW-1185">Reference proteome</keyword>
<reference evidence="2 3" key="1">
    <citation type="journal article" date="2018" name="Front. Plant Sci.">
        <title>Red Clover (Trifolium pratense) and Zigzag Clover (T. medium) - A Picture of Genomic Similarities and Differences.</title>
        <authorList>
            <person name="Dluhosova J."/>
            <person name="Istvanek J."/>
            <person name="Nedelnik J."/>
            <person name="Repkova J."/>
        </authorList>
    </citation>
    <scope>NUCLEOTIDE SEQUENCE [LARGE SCALE GENOMIC DNA]</scope>
    <source>
        <strain evidence="3">cv. 10/8</strain>
        <tissue evidence="2">Leaf</tissue>
    </source>
</reference>